<keyword evidence="3" id="KW-1185">Reference proteome</keyword>
<evidence type="ECO:0000313" key="3">
    <source>
        <dbReference type="Proteomes" id="UP000663873"/>
    </source>
</evidence>
<dbReference type="Proteomes" id="UP000663873">
    <property type="component" value="Unassembled WGS sequence"/>
</dbReference>
<name>A0A821T776_9BILA</name>
<proteinExistence type="predicted"/>
<gene>
    <name evidence="2" type="ORF">UJA718_LOCUS44268</name>
</gene>
<accession>A0A821T776</accession>
<comment type="caution">
    <text evidence="2">The sequence shown here is derived from an EMBL/GenBank/DDBJ whole genome shotgun (WGS) entry which is preliminary data.</text>
</comment>
<dbReference type="EMBL" id="CAJOBP010067252">
    <property type="protein sequence ID" value="CAF4870692.1"/>
    <property type="molecule type" value="Genomic_DNA"/>
</dbReference>
<dbReference type="AlphaFoldDB" id="A0A821T776"/>
<reference evidence="2" key="1">
    <citation type="submission" date="2021-02" db="EMBL/GenBank/DDBJ databases">
        <authorList>
            <person name="Nowell W R."/>
        </authorList>
    </citation>
    <scope>NUCLEOTIDE SEQUENCE</scope>
</reference>
<evidence type="ECO:0000313" key="2">
    <source>
        <dbReference type="EMBL" id="CAF4870692.1"/>
    </source>
</evidence>
<organism evidence="2 3">
    <name type="scientific">Rotaria socialis</name>
    <dbReference type="NCBI Taxonomy" id="392032"/>
    <lineage>
        <taxon>Eukaryota</taxon>
        <taxon>Metazoa</taxon>
        <taxon>Spiralia</taxon>
        <taxon>Gnathifera</taxon>
        <taxon>Rotifera</taxon>
        <taxon>Eurotatoria</taxon>
        <taxon>Bdelloidea</taxon>
        <taxon>Philodinida</taxon>
        <taxon>Philodinidae</taxon>
        <taxon>Rotaria</taxon>
    </lineage>
</organism>
<protein>
    <submittedName>
        <fullName evidence="2">Uncharacterized protein</fullName>
    </submittedName>
</protein>
<feature type="region of interest" description="Disordered" evidence="1">
    <location>
        <begin position="1"/>
        <end position="29"/>
    </location>
</feature>
<feature type="non-terminal residue" evidence="2">
    <location>
        <position position="1"/>
    </location>
</feature>
<evidence type="ECO:0000256" key="1">
    <source>
        <dbReference type="SAM" id="MobiDB-lite"/>
    </source>
</evidence>
<sequence length="29" mass="3143">VKGPLQRQPMAANKPQIENNAPLQDEPGT</sequence>